<organism evidence="3 4">
    <name type="scientific">Lophium mytilinum</name>
    <dbReference type="NCBI Taxonomy" id="390894"/>
    <lineage>
        <taxon>Eukaryota</taxon>
        <taxon>Fungi</taxon>
        <taxon>Dikarya</taxon>
        <taxon>Ascomycota</taxon>
        <taxon>Pezizomycotina</taxon>
        <taxon>Dothideomycetes</taxon>
        <taxon>Pleosporomycetidae</taxon>
        <taxon>Mytilinidiales</taxon>
        <taxon>Mytilinidiaceae</taxon>
        <taxon>Lophium</taxon>
    </lineage>
</organism>
<evidence type="ECO:0000313" key="4">
    <source>
        <dbReference type="Proteomes" id="UP000799750"/>
    </source>
</evidence>
<protein>
    <submittedName>
        <fullName evidence="3">Uncharacterized protein</fullName>
    </submittedName>
</protein>
<keyword evidence="4" id="KW-1185">Reference proteome</keyword>
<feature type="compositionally biased region" description="Basic and acidic residues" evidence="1">
    <location>
        <begin position="91"/>
        <end position="105"/>
    </location>
</feature>
<keyword evidence="2" id="KW-0812">Transmembrane</keyword>
<evidence type="ECO:0000256" key="1">
    <source>
        <dbReference type="SAM" id="MobiDB-lite"/>
    </source>
</evidence>
<feature type="region of interest" description="Disordered" evidence="1">
    <location>
        <begin position="74"/>
        <end position="105"/>
    </location>
</feature>
<keyword evidence="2" id="KW-1133">Transmembrane helix</keyword>
<accession>A0A6A6R4E1</accession>
<reference evidence="3" key="1">
    <citation type="journal article" date="2020" name="Stud. Mycol.">
        <title>101 Dothideomycetes genomes: a test case for predicting lifestyles and emergence of pathogens.</title>
        <authorList>
            <person name="Haridas S."/>
            <person name="Albert R."/>
            <person name="Binder M."/>
            <person name="Bloem J."/>
            <person name="Labutti K."/>
            <person name="Salamov A."/>
            <person name="Andreopoulos B."/>
            <person name="Baker S."/>
            <person name="Barry K."/>
            <person name="Bills G."/>
            <person name="Bluhm B."/>
            <person name="Cannon C."/>
            <person name="Castanera R."/>
            <person name="Culley D."/>
            <person name="Daum C."/>
            <person name="Ezra D."/>
            <person name="Gonzalez J."/>
            <person name="Henrissat B."/>
            <person name="Kuo A."/>
            <person name="Liang C."/>
            <person name="Lipzen A."/>
            <person name="Lutzoni F."/>
            <person name="Magnuson J."/>
            <person name="Mondo S."/>
            <person name="Nolan M."/>
            <person name="Ohm R."/>
            <person name="Pangilinan J."/>
            <person name="Park H.-J."/>
            <person name="Ramirez L."/>
            <person name="Alfaro M."/>
            <person name="Sun H."/>
            <person name="Tritt A."/>
            <person name="Yoshinaga Y."/>
            <person name="Zwiers L.-H."/>
            <person name="Turgeon B."/>
            <person name="Goodwin S."/>
            <person name="Spatafora J."/>
            <person name="Crous P."/>
            <person name="Grigoriev I."/>
        </authorList>
    </citation>
    <scope>NUCLEOTIDE SEQUENCE</scope>
    <source>
        <strain evidence="3">CBS 269.34</strain>
    </source>
</reference>
<gene>
    <name evidence="3" type="ORF">BU16DRAFT_524860</name>
</gene>
<evidence type="ECO:0000313" key="3">
    <source>
        <dbReference type="EMBL" id="KAF2498810.1"/>
    </source>
</evidence>
<evidence type="ECO:0000256" key="2">
    <source>
        <dbReference type="SAM" id="Phobius"/>
    </source>
</evidence>
<feature type="transmembrane region" description="Helical" evidence="2">
    <location>
        <begin position="140"/>
        <end position="161"/>
    </location>
</feature>
<dbReference type="AlphaFoldDB" id="A0A6A6R4E1"/>
<dbReference type="Proteomes" id="UP000799750">
    <property type="component" value="Unassembled WGS sequence"/>
</dbReference>
<name>A0A6A6R4E1_9PEZI</name>
<keyword evidence="2" id="KW-0472">Membrane</keyword>
<proteinExistence type="predicted"/>
<sequence>MVHGWGGTVWWTKIIADTIDQWRGRSGGLTPWLPYPDGPGGKCAVQNLWEEMAMGGQNCFDDWAPWWGGRGGSTSAGNLRDGLEGRSGGSKRTDGSDHGLEEGGDQKTNIADLMVGGVGGWKNIVPSFSMAEKIGRGRGGWCFFAVVLAIPTTATFSLSLVGEGALHHVRNLRGSTTWK</sequence>
<dbReference type="EMBL" id="MU004185">
    <property type="protein sequence ID" value="KAF2498810.1"/>
    <property type="molecule type" value="Genomic_DNA"/>
</dbReference>